<dbReference type="GO" id="GO:0016628">
    <property type="term" value="F:oxidoreductase activity, acting on the CH-CH group of donors, NAD or NADP as acceptor"/>
    <property type="evidence" value="ECO:0007669"/>
    <property type="project" value="InterPro"/>
</dbReference>
<organism evidence="3 4">
    <name type="scientific">Rhodoblastus sphagnicola</name>
    <dbReference type="NCBI Taxonomy" id="333368"/>
    <lineage>
        <taxon>Bacteria</taxon>
        <taxon>Pseudomonadati</taxon>
        <taxon>Pseudomonadota</taxon>
        <taxon>Alphaproteobacteria</taxon>
        <taxon>Hyphomicrobiales</taxon>
        <taxon>Rhodoblastaceae</taxon>
        <taxon>Rhodoblastus</taxon>
    </lineage>
</organism>
<dbReference type="InterPro" id="IPR041694">
    <property type="entry name" value="ADH_N_2"/>
</dbReference>
<dbReference type="SMART" id="SM00829">
    <property type="entry name" value="PKS_ER"/>
    <property type="match status" value="1"/>
</dbReference>
<name>A0A2S6N681_9HYPH</name>
<feature type="domain" description="Enoyl reductase (ER)" evidence="2">
    <location>
        <begin position="23"/>
        <end position="335"/>
    </location>
</feature>
<dbReference type="AlphaFoldDB" id="A0A2S6N681"/>
<dbReference type="Pfam" id="PF00107">
    <property type="entry name" value="ADH_zinc_N"/>
    <property type="match status" value="1"/>
</dbReference>
<dbReference type="SUPFAM" id="SSF51735">
    <property type="entry name" value="NAD(P)-binding Rossmann-fold domains"/>
    <property type="match status" value="1"/>
</dbReference>
<dbReference type="Gene3D" id="3.90.180.10">
    <property type="entry name" value="Medium-chain alcohol dehydrogenases, catalytic domain"/>
    <property type="match status" value="1"/>
</dbReference>
<comment type="caution">
    <text evidence="3">The sequence shown here is derived from an EMBL/GenBank/DDBJ whole genome shotgun (WGS) entry which is preliminary data.</text>
</comment>
<dbReference type="CDD" id="cd05288">
    <property type="entry name" value="PGDH"/>
    <property type="match status" value="1"/>
</dbReference>
<dbReference type="PANTHER" id="PTHR43205">
    <property type="entry name" value="PROSTAGLANDIN REDUCTASE"/>
    <property type="match status" value="1"/>
</dbReference>
<dbReference type="PANTHER" id="PTHR43205:SF7">
    <property type="entry name" value="PROSTAGLANDIN REDUCTASE 1"/>
    <property type="match status" value="1"/>
</dbReference>
<keyword evidence="1" id="KW-0560">Oxidoreductase</keyword>
<accession>A0A2S6N681</accession>
<keyword evidence="4" id="KW-1185">Reference proteome</keyword>
<dbReference type="OrthoDB" id="9805663at2"/>
<dbReference type="InterPro" id="IPR020843">
    <property type="entry name" value="ER"/>
</dbReference>
<dbReference type="Gene3D" id="3.40.50.720">
    <property type="entry name" value="NAD(P)-binding Rossmann-like Domain"/>
    <property type="match status" value="1"/>
</dbReference>
<dbReference type="SUPFAM" id="SSF50129">
    <property type="entry name" value="GroES-like"/>
    <property type="match status" value="1"/>
</dbReference>
<evidence type="ECO:0000313" key="3">
    <source>
        <dbReference type="EMBL" id="PPQ30097.1"/>
    </source>
</evidence>
<dbReference type="Proteomes" id="UP000239089">
    <property type="component" value="Unassembled WGS sequence"/>
</dbReference>
<evidence type="ECO:0000259" key="2">
    <source>
        <dbReference type="SMART" id="SM00829"/>
    </source>
</evidence>
<evidence type="ECO:0000256" key="1">
    <source>
        <dbReference type="ARBA" id="ARBA00023002"/>
    </source>
</evidence>
<gene>
    <name evidence="3" type="ORF">CCR94_13440</name>
</gene>
<dbReference type="EMBL" id="NHSJ01000083">
    <property type="protein sequence ID" value="PPQ30097.1"/>
    <property type="molecule type" value="Genomic_DNA"/>
</dbReference>
<proteinExistence type="predicted"/>
<dbReference type="InterPro" id="IPR011032">
    <property type="entry name" value="GroES-like_sf"/>
</dbReference>
<dbReference type="InterPro" id="IPR036291">
    <property type="entry name" value="NAD(P)-bd_dom_sf"/>
</dbReference>
<protein>
    <submittedName>
        <fullName evidence="3">NADP-dependent oxidoreductase</fullName>
    </submittedName>
</protein>
<sequence>MEEIMPLNKGFVLASRPPAGGKATLDNFAPFEEETGDPGPGEVLVRHAFLSLDPYMRGRMDDGPSYAASQEIGKPMIGATVGEVVASRNPGFSVGDKVLGMGGWRLYARDDAALLRKVDASRAPLQAFLGALGMPGITAWIGMHTIIAPKPGETVVVSAATGAVGSVVGQLAVAAGARAVGIAGGAEKCAYAVKELGFDACLDRHSPTFAADLKAAAPKGIDGLFENAGGRIFGACLRRLNTFARVAICGLISSYEGEETSSLPDLRLVLVRRLRIEGLIVFDRMDLWPQAQADLTALYAGGKLKWRESVSDGLDSAPKAFLDLLAGKNFGKQLVRLP</sequence>
<dbReference type="Pfam" id="PF16884">
    <property type="entry name" value="ADH_N_2"/>
    <property type="match status" value="1"/>
</dbReference>
<evidence type="ECO:0000313" key="4">
    <source>
        <dbReference type="Proteomes" id="UP000239089"/>
    </source>
</evidence>
<dbReference type="FunFam" id="3.40.50.720:FF:000121">
    <property type="entry name" value="Prostaglandin reductase 2"/>
    <property type="match status" value="1"/>
</dbReference>
<reference evidence="3 4" key="1">
    <citation type="journal article" date="2018" name="Arch. Microbiol.">
        <title>New insights into the metabolic potential of the phototrophic purple bacterium Rhodopila globiformis DSM 161(T) from its draft genome sequence and evidence for a vanadium-dependent nitrogenase.</title>
        <authorList>
            <person name="Imhoff J.F."/>
            <person name="Rahn T."/>
            <person name="Kunzel S."/>
            <person name="Neulinger S.C."/>
        </authorList>
    </citation>
    <scope>NUCLEOTIDE SEQUENCE [LARGE SCALE GENOMIC DNA]</scope>
    <source>
        <strain evidence="3 4">DSM 16996</strain>
    </source>
</reference>
<dbReference type="InterPro" id="IPR045010">
    <property type="entry name" value="MDR_fam"/>
</dbReference>
<dbReference type="InterPro" id="IPR013149">
    <property type="entry name" value="ADH-like_C"/>
</dbReference>